<organism evidence="2">
    <name type="scientific">Anguilla anguilla</name>
    <name type="common">European freshwater eel</name>
    <name type="synonym">Muraena anguilla</name>
    <dbReference type="NCBI Taxonomy" id="7936"/>
    <lineage>
        <taxon>Eukaryota</taxon>
        <taxon>Metazoa</taxon>
        <taxon>Chordata</taxon>
        <taxon>Craniata</taxon>
        <taxon>Vertebrata</taxon>
        <taxon>Euteleostomi</taxon>
        <taxon>Actinopterygii</taxon>
        <taxon>Neopterygii</taxon>
        <taxon>Teleostei</taxon>
        <taxon>Anguilliformes</taxon>
        <taxon>Anguillidae</taxon>
        <taxon>Anguilla</taxon>
    </lineage>
</organism>
<dbReference type="AlphaFoldDB" id="A0A0E9SLU1"/>
<evidence type="ECO:0000313" key="2">
    <source>
        <dbReference type="EMBL" id="JAH41483.1"/>
    </source>
</evidence>
<accession>A0A0E9SLU1</accession>
<sequence>MIGLLLFITSELPALFTRSPFGPRDAGCVETSNCRQLSVRPSVCAHQARRRPSGPGSHATNSLSSLPLSILLIFIFWLKLGNG</sequence>
<protein>
    <submittedName>
        <fullName evidence="2">Uncharacterized protein</fullName>
    </submittedName>
</protein>
<proteinExistence type="predicted"/>
<dbReference type="EMBL" id="GBXM01067094">
    <property type="protein sequence ID" value="JAH41483.1"/>
    <property type="molecule type" value="Transcribed_RNA"/>
</dbReference>
<name>A0A0E9SLU1_ANGAN</name>
<feature type="signal peptide" evidence="1">
    <location>
        <begin position="1"/>
        <end position="17"/>
    </location>
</feature>
<evidence type="ECO:0000256" key="1">
    <source>
        <dbReference type="SAM" id="SignalP"/>
    </source>
</evidence>
<reference evidence="2" key="1">
    <citation type="submission" date="2014-11" db="EMBL/GenBank/DDBJ databases">
        <authorList>
            <person name="Amaro Gonzalez C."/>
        </authorList>
    </citation>
    <scope>NUCLEOTIDE SEQUENCE</scope>
</reference>
<reference evidence="2" key="2">
    <citation type="journal article" date="2015" name="Fish Shellfish Immunol.">
        <title>Early steps in the European eel (Anguilla anguilla)-Vibrio vulnificus interaction in the gills: Role of the RtxA13 toxin.</title>
        <authorList>
            <person name="Callol A."/>
            <person name="Pajuelo D."/>
            <person name="Ebbesson L."/>
            <person name="Teles M."/>
            <person name="MacKenzie S."/>
            <person name="Amaro C."/>
        </authorList>
    </citation>
    <scope>NUCLEOTIDE SEQUENCE</scope>
</reference>
<feature type="chain" id="PRO_5002432489" evidence="1">
    <location>
        <begin position="18"/>
        <end position="83"/>
    </location>
</feature>
<keyword evidence="1" id="KW-0732">Signal</keyword>